<dbReference type="InterPro" id="IPR001876">
    <property type="entry name" value="Znf_RanBP2"/>
</dbReference>
<organism evidence="5 6">
    <name type="scientific">Decorospora gaudefroyi</name>
    <dbReference type="NCBI Taxonomy" id="184978"/>
    <lineage>
        <taxon>Eukaryota</taxon>
        <taxon>Fungi</taxon>
        <taxon>Dikarya</taxon>
        <taxon>Ascomycota</taxon>
        <taxon>Pezizomycotina</taxon>
        <taxon>Dothideomycetes</taxon>
        <taxon>Pleosporomycetidae</taxon>
        <taxon>Pleosporales</taxon>
        <taxon>Pleosporineae</taxon>
        <taxon>Pleosporaceae</taxon>
        <taxon>Decorospora</taxon>
    </lineage>
</organism>
<reference evidence="5" key="1">
    <citation type="submission" date="2020-01" db="EMBL/GenBank/DDBJ databases">
        <authorList>
            <consortium name="DOE Joint Genome Institute"/>
            <person name="Haridas S."/>
            <person name="Albert R."/>
            <person name="Binder M."/>
            <person name="Bloem J."/>
            <person name="Labutti K."/>
            <person name="Salamov A."/>
            <person name="Andreopoulos B."/>
            <person name="Baker S.E."/>
            <person name="Barry K."/>
            <person name="Bills G."/>
            <person name="Bluhm B.H."/>
            <person name="Cannon C."/>
            <person name="Castanera R."/>
            <person name="Culley D.E."/>
            <person name="Daum C."/>
            <person name="Ezra D."/>
            <person name="Gonzalez J.B."/>
            <person name="Henrissat B."/>
            <person name="Kuo A."/>
            <person name="Liang C."/>
            <person name="Lipzen A."/>
            <person name="Lutzoni F."/>
            <person name="Magnuson J."/>
            <person name="Mondo S."/>
            <person name="Nolan M."/>
            <person name="Ohm R."/>
            <person name="Pangilinan J."/>
            <person name="Park H.-J."/>
            <person name="Ramirez L."/>
            <person name="Alfaro M."/>
            <person name="Sun H."/>
            <person name="Tritt A."/>
            <person name="Yoshinaga Y."/>
            <person name="Zwiers L.-H."/>
            <person name="Turgeon B.G."/>
            <person name="Goodwin S.B."/>
            <person name="Spatafora J.W."/>
            <person name="Crous P.W."/>
            <person name="Grigoriev I.V."/>
        </authorList>
    </citation>
    <scope>NUCLEOTIDE SEQUENCE</scope>
    <source>
        <strain evidence="5">P77</strain>
    </source>
</reference>
<protein>
    <recommendedName>
        <fullName evidence="4">RanBP2-type domain-containing protein</fullName>
    </recommendedName>
</protein>
<evidence type="ECO:0000256" key="3">
    <source>
        <dbReference type="ARBA" id="ARBA00022833"/>
    </source>
</evidence>
<sequence>MARPNTPTVPLDMWICGSCKNGNLITLTDHKCPVCSHTKDACCTGPGEPYPKTTNLFPGNPDFQFPCSRATMPYYPGCPAQHEYPSSSTTFPQAPEDVWTCNECGATNCSWVDVCPVCNRGSRASMMSSFASATPTYSTPMFSYNYDMSPSSGYYSYGPAGSSVDGYWQCSQCGLSNGPLNDYCADSDCGAAKP</sequence>
<dbReference type="EMBL" id="ML975252">
    <property type="protein sequence ID" value="KAF1838440.1"/>
    <property type="molecule type" value="Genomic_DNA"/>
</dbReference>
<feature type="domain" description="RanBP2-type" evidence="4">
    <location>
        <begin position="99"/>
        <end position="118"/>
    </location>
</feature>
<evidence type="ECO:0000256" key="1">
    <source>
        <dbReference type="ARBA" id="ARBA00022723"/>
    </source>
</evidence>
<evidence type="ECO:0000313" key="5">
    <source>
        <dbReference type="EMBL" id="KAF1838440.1"/>
    </source>
</evidence>
<name>A0A6A5KQN3_9PLEO</name>
<evidence type="ECO:0000259" key="4">
    <source>
        <dbReference type="PROSITE" id="PS01358"/>
    </source>
</evidence>
<dbReference type="PROSITE" id="PS01358">
    <property type="entry name" value="ZF_RANBP2_1"/>
    <property type="match status" value="1"/>
</dbReference>
<proteinExistence type="predicted"/>
<dbReference type="GO" id="GO:0008270">
    <property type="term" value="F:zinc ion binding"/>
    <property type="evidence" value="ECO:0007669"/>
    <property type="project" value="UniProtKB-KW"/>
</dbReference>
<evidence type="ECO:0000256" key="2">
    <source>
        <dbReference type="ARBA" id="ARBA00022771"/>
    </source>
</evidence>
<accession>A0A6A5KQN3</accession>
<dbReference type="InterPro" id="IPR036443">
    <property type="entry name" value="Znf_RanBP2_sf"/>
</dbReference>
<keyword evidence="2" id="KW-0863">Zinc-finger</keyword>
<keyword evidence="1" id="KW-0479">Metal-binding</keyword>
<dbReference type="AlphaFoldDB" id="A0A6A5KQN3"/>
<dbReference type="OrthoDB" id="3794090at2759"/>
<dbReference type="SUPFAM" id="SSF90209">
    <property type="entry name" value="Ran binding protein zinc finger-like"/>
    <property type="match status" value="1"/>
</dbReference>
<dbReference type="Proteomes" id="UP000800040">
    <property type="component" value="Unassembled WGS sequence"/>
</dbReference>
<evidence type="ECO:0000313" key="6">
    <source>
        <dbReference type="Proteomes" id="UP000800040"/>
    </source>
</evidence>
<gene>
    <name evidence="5" type="ORF">BDW02DRAFT_414676</name>
</gene>
<keyword evidence="3" id="KW-0862">Zinc</keyword>
<keyword evidence="6" id="KW-1185">Reference proteome</keyword>